<proteinExistence type="predicted"/>
<name>A0A4R6RBU5_9FIRM</name>
<comment type="caution">
    <text evidence="1">The sequence shown here is derived from an EMBL/GenBank/DDBJ whole genome shotgun (WGS) entry which is preliminary data.</text>
</comment>
<dbReference type="EMBL" id="SNXX01000044">
    <property type="protein sequence ID" value="TDP83610.1"/>
    <property type="molecule type" value="Genomic_DNA"/>
</dbReference>
<evidence type="ECO:0000313" key="2">
    <source>
        <dbReference type="Proteomes" id="UP000295176"/>
    </source>
</evidence>
<dbReference type="Proteomes" id="UP000295176">
    <property type="component" value="Unassembled WGS sequence"/>
</dbReference>
<protein>
    <recommendedName>
        <fullName evidence="3">Acetyltransferase (GNAT) family protein</fullName>
    </recommendedName>
</protein>
<accession>A0A4R6RBU5</accession>
<gene>
    <name evidence="1" type="ORF">C7957_1446</name>
</gene>
<reference evidence="1 2" key="1">
    <citation type="submission" date="2019-03" db="EMBL/GenBank/DDBJ databases">
        <title>Subsurface microbial communities from deep shales in Ohio and West Virginia, USA.</title>
        <authorList>
            <person name="Wrighton K."/>
        </authorList>
    </citation>
    <scope>NUCLEOTIDE SEQUENCE [LARGE SCALE GENOMIC DNA]</scope>
    <source>
        <strain evidence="1 2">MSL 7</strain>
    </source>
</reference>
<sequence>MIEGDKVFIRQLELGDEELLHRWRNNSQGNLYCGFKYGFLMSKESFRLQVETEIKNEDVFPAKKMFIFCKKEDLTPKQITINLKIYIKN</sequence>
<dbReference type="AlphaFoldDB" id="A0A4R6RBU5"/>
<evidence type="ECO:0000313" key="1">
    <source>
        <dbReference type="EMBL" id="TDP83610.1"/>
    </source>
</evidence>
<dbReference type="RefSeq" id="WP_208109030.1">
    <property type="nucleotide sequence ID" value="NZ_JBQPXQ010000034.1"/>
</dbReference>
<organism evidence="1 2">
    <name type="scientific">Halanaerobium saccharolyticum</name>
    <dbReference type="NCBI Taxonomy" id="43595"/>
    <lineage>
        <taxon>Bacteria</taxon>
        <taxon>Bacillati</taxon>
        <taxon>Bacillota</taxon>
        <taxon>Clostridia</taxon>
        <taxon>Halanaerobiales</taxon>
        <taxon>Halanaerobiaceae</taxon>
        <taxon>Halanaerobium</taxon>
    </lineage>
</organism>
<evidence type="ECO:0008006" key="3">
    <source>
        <dbReference type="Google" id="ProtNLM"/>
    </source>
</evidence>